<accession>A0A1D8KAA9</accession>
<evidence type="ECO:0000313" key="2">
    <source>
        <dbReference type="Proteomes" id="UP000095342"/>
    </source>
</evidence>
<dbReference type="EMBL" id="CP017448">
    <property type="protein sequence ID" value="AOV17885.1"/>
    <property type="molecule type" value="Genomic_DNA"/>
</dbReference>
<dbReference type="RefSeq" id="WP_070073415.1">
    <property type="nucleotide sequence ID" value="NZ_CP017448.1"/>
</dbReference>
<dbReference type="AlphaFoldDB" id="A0A1D8KAA9"/>
<reference evidence="1 2" key="1">
    <citation type="submission" date="2016-09" db="EMBL/GenBank/DDBJ databases">
        <title>Acidihalobacter prosperus V6 (DSM14174).</title>
        <authorList>
            <person name="Khaleque H.N."/>
            <person name="Ramsay J.P."/>
            <person name="Murphy R.J.T."/>
            <person name="Kaksonen A.H."/>
            <person name="Boxall N.J."/>
            <person name="Watkin E.L.J."/>
        </authorList>
    </citation>
    <scope>NUCLEOTIDE SEQUENCE [LARGE SCALE GENOMIC DNA]</scope>
    <source>
        <strain evidence="1 2">V6</strain>
    </source>
</reference>
<dbReference type="InterPro" id="IPR049708">
    <property type="entry name" value="PP0621-like"/>
</dbReference>
<organism evidence="1 2">
    <name type="scientific">Acidihalobacter aeolianus</name>
    <dbReference type="NCBI Taxonomy" id="2792603"/>
    <lineage>
        <taxon>Bacteria</taxon>
        <taxon>Pseudomonadati</taxon>
        <taxon>Pseudomonadota</taxon>
        <taxon>Gammaproteobacteria</taxon>
        <taxon>Chromatiales</taxon>
        <taxon>Ectothiorhodospiraceae</taxon>
        <taxon>Acidihalobacter</taxon>
    </lineage>
</organism>
<name>A0A1D8KAA9_9GAMM</name>
<protein>
    <submittedName>
        <fullName evidence="1">Uncharacterized protein</fullName>
    </submittedName>
</protein>
<sequence>MSRLLFLLALAVVGYYFYRTLIRRRTHNADHRTTRSLDVVRCHYCGLLVENDKALTHAGHHYCSREHMARDEAGST</sequence>
<evidence type="ECO:0000313" key="1">
    <source>
        <dbReference type="EMBL" id="AOV17885.1"/>
    </source>
</evidence>
<keyword evidence="2" id="KW-1185">Reference proteome</keyword>
<gene>
    <name evidence="1" type="ORF">BJI67_13195</name>
</gene>
<proteinExistence type="predicted"/>
<dbReference type="NCBIfam" id="NF041023">
    <property type="entry name" value="PP0621_fam"/>
    <property type="match status" value="1"/>
</dbReference>
<dbReference type="KEGG" id="aaeo:BJI67_13195"/>
<dbReference type="Proteomes" id="UP000095342">
    <property type="component" value="Chromosome"/>
</dbReference>